<feature type="domain" description="ABC transmembrane type-1" evidence="9">
    <location>
        <begin position="23"/>
        <end position="280"/>
    </location>
</feature>
<dbReference type="RefSeq" id="WP_141978416.1">
    <property type="nucleotide sequence ID" value="NZ_VFPP01000001.1"/>
</dbReference>
<dbReference type="Proteomes" id="UP000316628">
    <property type="component" value="Unassembled WGS sequence"/>
</dbReference>
<dbReference type="OrthoDB" id="9806127at2"/>
<dbReference type="PROSITE" id="PS50893">
    <property type="entry name" value="ABC_TRANSPORTER_2"/>
    <property type="match status" value="1"/>
</dbReference>
<evidence type="ECO:0000256" key="3">
    <source>
        <dbReference type="ARBA" id="ARBA00022741"/>
    </source>
</evidence>
<evidence type="ECO:0000313" key="10">
    <source>
        <dbReference type="EMBL" id="TQM80415.1"/>
    </source>
</evidence>
<dbReference type="CDD" id="cd07346">
    <property type="entry name" value="ABC_6TM_exporters"/>
    <property type="match status" value="1"/>
</dbReference>
<dbReference type="GO" id="GO:0016887">
    <property type="term" value="F:ATP hydrolysis activity"/>
    <property type="evidence" value="ECO:0007669"/>
    <property type="project" value="InterPro"/>
</dbReference>
<dbReference type="InterPro" id="IPR003439">
    <property type="entry name" value="ABC_transporter-like_ATP-bd"/>
</dbReference>
<evidence type="ECO:0000256" key="7">
    <source>
        <dbReference type="SAM" id="Phobius"/>
    </source>
</evidence>
<evidence type="ECO:0000256" key="1">
    <source>
        <dbReference type="ARBA" id="ARBA00004651"/>
    </source>
</evidence>
<dbReference type="GO" id="GO:0005886">
    <property type="term" value="C:plasma membrane"/>
    <property type="evidence" value="ECO:0007669"/>
    <property type="project" value="UniProtKB-SubCell"/>
</dbReference>
<dbReference type="PANTHER" id="PTHR24221:SF654">
    <property type="entry name" value="ATP-BINDING CASSETTE SUB-FAMILY B MEMBER 6"/>
    <property type="match status" value="1"/>
</dbReference>
<dbReference type="PANTHER" id="PTHR24221">
    <property type="entry name" value="ATP-BINDING CASSETTE SUB-FAMILY B"/>
    <property type="match status" value="1"/>
</dbReference>
<sequence length="530" mass="55049">MVLSTVIRRDLRWVLLALNALPATAAGLLLPTALASAVDMALDGRLDAPTVWWLVGLAGVEVLGDAIGVVLAAAITARGAAWLRGRLTSHLLALGHPARFEAGDAVSRLTGDSAIAGGVSVLAVNLGISVVTAVGAITALALLDWRLAVVFLLSVPLAALLVRSHLRLTAADVATYQEVSGELSARLVDAVGGLRTIAASGRADQEAERVLRPLPRLTAAGVGMWRTQARMIWRAGLLLPAVELAVLTAAGFGVVAGRLSVGDVLAALGYVALGMTVVGQTTLLTALQRARASARRLEEVLTTPLPAQAAPGYTDRGRIELTGVTVPDALHDVDLTVPAGAFVAVVGRSGAGKSALASVIGGLVRPSSGEVRRGGSVGYAFERPALVGTTVADAVRYGTALPRTDVEAACRAAQVHDVVVRLPEGYDTPMSTAPMSGGEAQRLGLARAFVRDPAILVLDDATASLDMVTEATVERAVESALPGRTRVVVTHRAATARRADFVVWLDDGRVRATGPHHDLWHDDEYRAVFG</sequence>
<comment type="caution">
    <text evidence="10">The sequence shown here is derived from an EMBL/GenBank/DDBJ whole genome shotgun (WGS) entry which is preliminary data.</text>
</comment>
<proteinExistence type="predicted"/>
<keyword evidence="5 7" id="KW-1133">Transmembrane helix</keyword>
<feature type="transmembrane region" description="Helical" evidence="7">
    <location>
        <begin position="51"/>
        <end position="77"/>
    </location>
</feature>
<dbReference type="InterPro" id="IPR017871">
    <property type="entry name" value="ABC_transporter-like_CS"/>
</dbReference>
<comment type="subcellular location">
    <subcellularLocation>
        <location evidence="1">Cell membrane</location>
        <topology evidence="1">Multi-pass membrane protein</topology>
    </subcellularLocation>
</comment>
<keyword evidence="2 7" id="KW-0812">Transmembrane</keyword>
<gene>
    <name evidence="10" type="ORF">FHX81_2746</name>
</gene>
<dbReference type="GO" id="GO:0005524">
    <property type="term" value="F:ATP binding"/>
    <property type="evidence" value="ECO:0007669"/>
    <property type="project" value="UniProtKB-KW"/>
</dbReference>
<dbReference type="Gene3D" id="1.20.1560.10">
    <property type="entry name" value="ABC transporter type 1, transmembrane domain"/>
    <property type="match status" value="1"/>
</dbReference>
<evidence type="ECO:0000256" key="5">
    <source>
        <dbReference type="ARBA" id="ARBA00022989"/>
    </source>
</evidence>
<dbReference type="PROSITE" id="PS50929">
    <property type="entry name" value="ABC_TM1F"/>
    <property type="match status" value="1"/>
</dbReference>
<protein>
    <submittedName>
        <fullName evidence="10">ATP-binding cassette subfamily B protein</fullName>
    </submittedName>
</protein>
<accession>A0A543JC34</accession>
<evidence type="ECO:0000256" key="2">
    <source>
        <dbReference type="ARBA" id="ARBA00022692"/>
    </source>
</evidence>
<dbReference type="EMBL" id="VFPP01000001">
    <property type="protein sequence ID" value="TQM80415.1"/>
    <property type="molecule type" value="Genomic_DNA"/>
</dbReference>
<evidence type="ECO:0000313" key="11">
    <source>
        <dbReference type="Proteomes" id="UP000316628"/>
    </source>
</evidence>
<evidence type="ECO:0000259" key="8">
    <source>
        <dbReference type="PROSITE" id="PS50893"/>
    </source>
</evidence>
<evidence type="ECO:0000256" key="6">
    <source>
        <dbReference type="ARBA" id="ARBA00023136"/>
    </source>
</evidence>
<dbReference type="Pfam" id="PF00664">
    <property type="entry name" value="ABC_membrane"/>
    <property type="match status" value="1"/>
</dbReference>
<evidence type="ECO:0000259" key="9">
    <source>
        <dbReference type="PROSITE" id="PS50929"/>
    </source>
</evidence>
<keyword evidence="3" id="KW-0547">Nucleotide-binding</keyword>
<name>A0A543JC34_9PSEU</name>
<feature type="transmembrane region" description="Helical" evidence="7">
    <location>
        <begin position="267"/>
        <end position="287"/>
    </location>
</feature>
<reference evidence="10 11" key="1">
    <citation type="submission" date="2019-06" db="EMBL/GenBank/DDBJ databases">
        <title>Sequencing the genomes of 1000 actinobacteria strains.</title>
        <authorList>
            <person name="Klenk H.-P."/>
        </authorList>
    </citation>
    <scope>NUCLEOTIDE SEQUENCE [LARGE SCALE GENOMIC DNA]</scope>
    <source>
        <strain evidence="10 11">DSM 45456</strain>
    </source>
</reference>
<dbReference type="GO" id="GO:0140359">
    <property type="term" value="F:ABC-type transporter activity"/>
    <property type="evidence" value="ECO:0007669"/>
    <property type="project" value="InterPro"/>
</dbReference>
<organism evidence="10 11">
    <name type="scientific">Saccharothrix saharensis</name>
    <dbReference type="NCBI Taxonomy" id="571190"/>
    <lineage>
        <taxon>Bacteria</taxon>
        <taxon>Bacillati</taxon>
        <taxon>Actinomycetota</taxon>
        <taxon>Actinomycetes</taxon>
        <taxon>Pseudonocardiales</taxon>
        <taxon>Pseudonocardiaceae</taxon>
        <taxon>Saccharothrix</taxon>
    </lineage>
</organism>
<feature type="transmembrane region" description="Helical" evidence="7">
    <location>
        <begin position="232"/>
        <end position="255"/>
    </location>
</feature>
<keyword evidence="11" id="KW-1185">Reference proteome</keyword>
<feature type="transmembrane region" description="Helical" evidence="7">
    <location>
        <begin position="145"/>
        <end position="162"/>
    </location>
</feature>
<dbReference type="GO" id="GO:0034040">
    <property type="term" value="F:ATPase-coupled lipid transmembrane transporter activity"/>
    <property type="evidence" value="ECO:0007669"/>
    <property type="project" value="TreeGrafter"/>
</dbReference>
<dbReference type="PROSITE" id="PS00211">
    <property type="entry name" value="ABC_TRANSPORTER_1"/>
    <property type="match status" value="1"/>
</dbReference>
<feature type="transmembrane region" description="Helical" evidence="7">
    <location>
        <begin position="114"/>
        <end position="139"/>
    </location>
</feature>
<dbReference type="SMART" id="SM00382">
    <property type="entry name" value="AAA"/>
    <property type="match status" value="1"/>
</dbReference>
<dbReference type="InterPro" id="IPR011527">
    <property type="entry name" value="ABC1_TM_dom"/>
</dbReference>
<dbReference type="Pfam" id="PF00005">
    <property type="entry name" value="ABC_tran"/>
    <property type="match status" value="1"/>
</dbReference>
<dbReference type="InterPro" id="IPR003593">
    <property type="entry name" value="AAA+_ATPase"/>
</dbReference>
<dbReference type="SUPFAM" id="SSF90123">
    <property type="entry name" value="ABC transporter transmembrane region"/>
    <property type="match status" value="1"/>
</dbReference>
<dbReference type="InterPro" id="IPR027417">
    <property type="entry name" value="P-loop_NTPase"/>
</dbReference>
<evidence type="ECO:0000256" key="4">
    <source>
        <dbReference type="ARBA" id="ARBA00022840"/>
    </source>
</evidence>
<dbReference type="InterPro" id="IPR039421">
    <property type="entry name" value="Type_1_exporter"/>
</dbReference>
<dbReference type="AlphaFoldDB" id="A0A543JC34"/>
<dbReference type="Gene3D" id="3.40.50.300">
    <property type="entry name" value="P-loop containing nucleotide triphosphate hydrolases"/>
    <property type="match status" value="1"/>
</dbReference>
<dbReference type="SUPFAM" id="SSF52540">
    <property type="entry name" value="P-loop containing nucleoside triphosphate hydrolases"/>
    <property type="match status" value="1"/>
</dbReference>
<dbReference type="InterPro" id="IPR036640">
    <property type="entry name" value="ABC1_TM_sf"/>
</dbReference>
<feature type="domain" description="ABC transporter" evidence="8">
    <location>
        <begin position="295"/>
        <end position="530"/>
    </location>
</feature>
<keyword evidence="6 7" id="KW-0472">Membrane</keyword>
<keyword evidence="4 10" id="KW-0067">ATP-binding</keyword>